<dbReference type="PROSITE" id="PS51186">
    <property type="entry name" value="GNAT"/>
    <property type="match status" value="1"/>
</dbReference>
<reference evidence="4" key="2">
    <citation type="journal article" date="2020" name="Front. Microbiol.">
        <title>Genetic Variants of the DSF Quorum Sensing System in Stenotrophomonas maltophilia Influence Virulence and Resistance Phenotypes Among Genotypically Diverse Clinical Isolates.</title>
        <authorList>
            <person name="Yero D."/>
            <person name="Huedo P."/>
            <person name="Conchillo-Sole O."/>
            <person name="Martinez-Servat S."/>
            <person name="Mamat U."/>
            <person name="Coves X."/>
            <person name="Llanas F."/>
            <person name="Roca I."/>
            <person name="Vila J."/>
            <person name="Schaible U.E."/>
            <person name="Daura X."/>
            <person name="Gibert I."/>
        </authorList>
    </citation>
    <scope>NUCLEOTIDE SEQUENCE</scope>
    <source>
        <strain evidence="4">OG156</strain>
    </source>
</reference>
<evidence type="ECO:0000259" key="3">
    <source>
        <dbReference type="PROSITE" id="PS51186"/>
    </source>
</evidence>
<dbReference type="GO" id="GO:0016747">
    <property type="term" value="F:acyltransferase activity, transferring groups other than amino-acyl groups"/>
    <property type="evidence" value="ECO:0007669"/>
    <property type="project" value="InterPro"/>
</dbReference>
<evidence type="ECO:0000313" key="5">
    <source>
        <dbReference type="Proteomes" id="UP000822271"/>
    </source>
</evidence>
<organism evidence="4 5">
    <name type="scientific">Stenotrophomonas maltophilia</name>
    <name type="common">Pseudomonas maltophilia</name>
    <name type="synonym">Xanthomonas maltophilia</name>
    <dbReference type="NCBI Taxonomy" id="40324"/>
    <lineage>
        <taxon>Bacteria</taxon>
        <taxon>Pseudomonadati</taxon>
        <taxon>Pseudomonadota</taxon>
        <taxon>Gammaproteobacteria</taxon>
        <taxon>Lysobacterales</taxon>
        <taxon>Lysobacteraceae</taxon>
        <taxon>Stenotrophomonas</taxon>
        <taxon>Stenotrophomonas maltophilia group</taxon>
    </lineage>
</organism>
<evidence type="ECO:0000256" key="1">
    <source>
        <dbReference type="ARBA" id="ARBA00022679"/>
    </source>
</evidence>
<keyword evidence="1" id="KW-0808">Transferase</keyword>
<sequence length="132" mass="14985">MLFDKYRQFYAQPADLPLARQFMHARLSEGDSLVLVAEADGDRLVGFTQLYPLFDSISARPSFVLYDLYVDRPARRTGVARTLMINAVEEARRRGAARIELQTAKDNAAAQALYAGLGWQRDEDFFIFAIHP</sequence>
<gene>
    <name evidence="4" type="ORF">D7Y33_06575</name>
</gene>
<dbReference type="InterPro" id="IPR016181">
    <property type="entry name" value="Acyl_CoA_acyltransferase"/>
</dbReference>
<dbReference type="PANTHER" id="PTHR43877">
    <property type="entry name" value="AMINOALKYLPHOSPHONATE N-ACETYLTRANSFERASE-RELATED-RELATED"/>
    <property type="match status" value="1"/>
</dbReference>
<dbReference type="EMBL" id="RAUE01000011">
    <property type="protein sequence ID" value="MBA0310687.1"/>
    <property type="molecule type" value="Genomic_DNA"/>
</dbReference>
<dbReference type="AlphaFoldDB" id="A0A2J0SLW3"/>
<dbReference type="OrthoDB" id="9792929at2"/>
<dbReference type="Gene3D" id="3.40.630.30">
    <property type="match status" value="1"/>
</dbReference>
<protein>
    <submittedName>
        <fullName evidence="4">GNAT family N-acetyltransferase</fullName>
    </submittedName>
</protein>
<dbReference type="Proteomes" id="UP000822271">
    <property type="component" value="Unassembled WGS sequence"/>
</dbReference>
<dbReference type="InterPro" id="IPR000182">
    <property type="entry name" value="GNAT_dom"/>
</dbReference>
<accession>A0A2J0SLW3</accession>
<dbReference type="PANTHER" id="PTHR43877:SF1">
    <property type="entry name" value="ACETYLTRANSFERASE"/>
    <property type="match status" value="1"/>
</dbReference>
<keyword evidence="2" id="KW-0012">Acyltransferase</keyword>
<dbReference type="Pfam" id="PF00583">
    <property type="entry name" value="Acetyltransf_1"/>
    <property type="match status" value="1"/>
</dbReference>
<evidence type="ECO:0000256" key="2">
    <source>
        <dbReference type="ARBA" id="ARBA00023315"/>
    </source>
</evidence>
<dbReference type="CDD" id="cd04301">
    <property type="entry name" value="NAT_SF"/>
    <property type="match status" value="1"/>
</dbReference>
<name>A0A2J0SLW3_STEMA</name>
<feature type="domain" description="N-acetyltransferase" evidence="3">
    <location>
        <begin position="1"/>
        <end position="132"/>
    </location>
</feature>
<comment type="caution">
    <text evidence="4">The sequence shown here is derived from an EMBL/GenBank/DDBJ whole genome shotgun (WGS) entry which is preliminary data.</text>
</comment>
<dbReference type="SUPFAM" id="SSF55729">
    <property type="entry name" value="Acyl-CoA N-acyltransferases (Nat)"/>
    <property type="match status" value="1"/>
</dbReference>
<evidence type="ECO:0000313" key="4">
    <source>
        <dbReference type="EMBL" id="MBA0310687.1"/>
    </source>
</evidence>
<reference evidence="4" key="1">
    <citation type="submission" date="2018-09" db="EMBL/GenBank/DDBJ databases">
        <authorList>
            <person name="Groschel M."/>
            <person name="Kohl T."/>
            <person name="Conchillo-Sole O."/>
            <person name="Mamat U."/>
            <person name="Yero D."/>
            <person name="Niemann S."/>
            <person name="Daura X."/>
            <person name="Gibert I."/>
        </authorList>
    </citation>
    <scope>NUCLEOTIDE SEQUENCE</scope>
    <source>
        <strain evidence="4">OG156</strain>
    </source>
</reference>
<dbReference type="InterPro" id="IPR050832">
    <property type="entry name" value="Bact_Acetyltransf"/>
</dbReference>
<proteinExistence type="predicted"/>